<dbReference type="PANTHER" id="PTHR43874">
    <property type="entry name" value="TWO-COMPONENT RESPONSE REGULATOR"/>
    <property type="match status" value="1"/>
</dbReference>
<dbReference type="EMBL" id="JABWDY010021489">
    <property type="protein sequence ID" value="KAF5192345.1"/>
    <property type="molecule type" value="Genomic_DNA"/>
</dbReference>
<evidence type="ECO:0000259" key="11">
    <source>
        <dbReference type="PROSITE" id="PS51294"/>
    </source>
</evidence>
<dbReference type="Pfam" id="PF00249">
    <property type="entry name" value="Myb_DNA-binding"/>
    <property type="match status" value="1"/>
</dbReference>
<evidence type="ECO:0000313" key="12">
    <source>
        <dbReference type="EMBL" id="KAF5192345.1"/>
    </source>
</evidence>
<gene>
    <name evidence="12" type="ORF">FRX31_018063</name>
</gene>
<keyword evidence="2" id="KW-0597">Phosphoprotein</keyword>
<comment type="caution">
    <text evidence="12">The sequence shown here is derived from an EMBL/GenBank/DDBJ whole genome shotgun (WGS) entry which is preliminary data.</text>
</comment>
<dbReference type="OrthoDB" id="60033at2759"/>
<accession>A0A7J6W7M5</accession>
<evidence type="ECO:0000256" key="3">
    <source>
        <dbReference type="ARBA" id="ARBA00023012"/>
    </source>
</evidence>
<evidence type="ECO:0000256" key="1">
    <source>
        <dbReference type="ARBA" id="ARBA00004123"/>
    </source>
</evidence>
<evidence type="ECO:0000256" key="9">
    <source>
        <dbReference type="SAM" id="MobiDB-lite"/>
    </source>
</evidence>
<dbReference type="SMART" id="SM00448">
    <property type="entry name" value="REC"/>
    <property type="match status" value="1"/>
</dbReference>
<dbReference type="GO" id="GO:0009736">
    <property type="term" value="P:cytokinin-activated signaling pathway"/>
    <property type="evidence" value="ECO:0007669"/>
    <property type="project" value="InterPro"/>
</dbReference>
<dbReference type="InterPro" id="IPR009057">
    <property type="entry name" value="Homeodomain-like_sf"/>
</dbReference>
<dbReference type="InterPro" id="IPR011006">
    <property type="entry name" value="CheY-like_superfamily"/>
</dbReference>
<comment type="subcellular location">
    <subcellularLocation>
        <location evidence="1">Nucleus</location>
    </subcellularLocation>
</comment>
<keyword evidence="4" id="KW-0805">Transcription regulation</keyword>
<proteinExistence type="predicted"/>
<dbReference type="GO" id="GO:0000160">
    <property type="term" value="P:phosphorelay signal transduction system"/>
    <property type="evidence" value="ECO:0007669"/>
    <property type="project" value="UniProtKB-KW"/>
</dbReference>
<dbReference type="NCBIfam" id="TIGR01557">
    <property type="entry name" value="myb_SHAQKYF"/>
    <property type="match status" value="1"/>
</dbReference>
<keyword evidence="13" id="KW-1185">Reference proteome</keyword>
<dbReference type="Proteomes" id="UP000554482">
    <property type="component" value="Unassembled WGS sequence"/>
</dbReference>
<evidence type="ECO:0000313" key="13">
    <source>
        <dbReference type="Proteomes" id="UP000554482"/>
    </source>
</evidence>
<name>A0A7J6W7M5_THATH</name>
<evidence type="ECO:0000256" key="2">
    <source>
        <dbReference type="ARBA" id="ARBA00022553"/>
    </source>
</evidence>
<dbReference type="Gene3D" id="3.40.50.2300">
    <property type="match status" value="1"/>
</dbReference>
<dbReference type="InterPro" id="IPR001005">
    <property type="entry name" value="SANT/Myb"/>
</dbReference>
<reference evidence="12 13" key="1">
    <citation type="submission" date="2020-06" db="EMBL/GenBank/DDBJ databases">
        <title>Transcriptomic and genomic resources for Thalictrum thalictroides and T. hernandezii: Facilitating candidate gene discovery in an emerging model plant lineage.</title>
        <authorList>
            <person name="Arias T."/>
            <person name="Riano-Pachon D.M."/>
            <person name="Di Stilio V.S."/>
        </authorList>
    </citation>
    <scope>NUCLEOTIDE SEQUENCE [LARGE SCALE GENOMIC DNA]</scope>
    <source>
        <strain evidence="13">cv. WT478/WT964</strain>
        <tissue evidence="12">Leaves</tissue>
    </source>
</reference>
<dbReference type="SUPFAM" id="SSF52172">
    <property type="entry name" value="CheY-like"/>
    <property type="match status" value="1"/>
</dbReference>
<evidence type="ECO:0000256" key="6">
    <source>
        <dbReference type="ARBA" id="ARBA00023163"/>
    </source>
</evidence>
<keyword evidence="7" id="KW-0539">Nucleus</keyword>
<evidence type="ECO:0000256" key="7">
    <source>
        <dbReference type="ARBA" id="ARBA00023242"/>
    </source>
</evidence>
<dbReference type="InterPro" id="IPR017930">
    <property type="entry name" value="Myb_dom"/>
</dbReference>
<dbReference type="InterPro" id="IPR045279">
    <property type="entry name" value="ARR-like"/>
</dbReference>
<feature type="compositionally biased region" description="Basic and acidic residues" evidence="9">
    <location>
        <begin position="199"/>
        <end position="214"/>
    </location>
</feature>
<dbReference type="Gene3D" id="1.10.10.60">
    <property type="entry name" value="Homeodomain-like"/>
    <property type="match status" value="1"/>
</dbReference>
<feature type="domain" description="Response regulatory" evidence="10">
    <location>
        <begin position="34"/>
        <end position="150"/>
    </location>
</feature>
<feature type="region of interest" description="Disordered" evidence="9">
    <location>
        <begin position="1"/>
        <end position="22"/>
    </location>
</feature>
<dbReference type="CDD" id="cd17584">
    <property type="entry name" value="REC_typeB_ARR-like"/>
    <property type="match status" value="1"/>
</dbReference>
<evidence type="ECO:0000256" key="4">
    <source>
        <dbReference type="ARBA" id="ARBA00023015"/>
    </source>
</evidence>
<dbReference type="AlphaFoldDB" id="A0A7J6W7M5"/>
<protein>
    <submittedName>
        <fullName evidence="12">Two-component response regulator</fullName>
    </submittedName>
</protein>
<organism evidence="12 13">
    <name type="scientific">Thalictrum thalictroides</name>
    <name type="common">Rue-anemone</name>
    <name type="synonym">Anemone thalictroides</name>
    <dbReference type="NCBI Taxonomy" id="46969"/>
    <lineage>
        <taxon>Eukaryota</taxon>
        <taxon>Viridiplantae</taxon>
        <taxon>Streptophyta</taxon>
        <taxon>Embryophyta</taxon>
        <taxon>Tracheophyta</taxon>
        <taxon>Spermatophyta</taxon>
        <taxon>Magnoliopsida</taxon>
        <taxon>Ranunculales</taxon>
        <taxon>Ranunculaceae</taxon>
        <taxon>Thalictroideae</taxon>
        <taxon>Thalictrum</taxon>
    </lineage>
</organism>
<dbReference type="FunFam" id="1.10.10.60:FF:000007">
    <property type="entry name" value="Two-component response regulator"/>
    <property type="match status" value="1"/>
</dbReference>
<feature type="region of interest" description="Disordered" evidence="9">
    <location>
        <begin position="158"/>
        <end position="217"/>
    </location>
</feature>
<evidence type="ECO:0000259" key="10">
    <source>
        <dbReference type="PROSITE" id="PS50110"/>
    </source>
</evidence>
<evidence type="ECO:0000256" key="5">
    <source>
        <dbReference type="ARBA" id="ARBA00023159"/>
    </source>
</evidence>
<keyword evidence="6" id="KW-0804">Transcription</keyword>
<dbReference type="PROSITE" id="PS50110">
    <property type="entry name" value="RESPONSE_REGULATORY"/>
    <property type="match status" value="1"/>
</dbReference>
<dbReference type="InterPro" id="IPR001789">
    <property type="entry name" value="Sig_transdc_resp-reg_receiver"/>
</dbReference>
<comment type="caution">
    <text evidence="8">Lacks conserved residue(s) required for the propagation of feature annotation.</text>
</comment>
<dbReference type="SUPFAM" id="SSF46689">
    <property type="entry name" value="Homeodomain-like"/>
    <property type="match status" value="1"/>
</dbReference>
<dbReference type="PROSITE" id="PS51294">
    <property type="entry name" value="HTH_MYB"/>
    <property type="match status" value="1"/>
</dbReference>
<dbReference type="InterPro" id="IPR006447">
    <property type="entry name" value="Myb_dom_plants"/>
</dbReference>
<dbReference type="PANTHER" id="PTHR43874:SF67">
    <property type="entry name" value="TWO-COMPONENT RESPONSE REGULATOR ARR2"/>
    <property type="match status" value="1"/>
</dbReference>
<keyword evidence="3" id="KW-0902">Two-component regulatory system</keyword>
<keyword evidence="5" id="KW-0010">Activator</keyword>
<evidence type="ECO:0000256" key="8">
    <source>
        <dbReference type="PROSITE-ProRule" id="PRU00169"/>
    </source>
</evidence>
<dbReference type="GO" id="GO:0005634">
    <property type="term" value="C:nucleus"/>
    <property type="evidence" value="ECO:0007669"/>
    <property type="project" value="UniProtKB-SubCell"/>
</dbReference>
<feature type="compositionally biased region" description="Polar residues" evidence="9">
    <location>
        <begin position="162"/>
        <end position="176"/>
    </location>
</feature>
<sequence length="445" mass="50404">MENKNNATASEEESSSALTTTATTDRHYFPNGIQVLVVDDDITSLTSIQYMLQSCDYQVTTTSRAMDVLYMLREKKTSFDLVITAVHMPEMDGFKLLEQIERMEIDLPVIMISDDDSTNTVMKSITHGACDYLIKPVRMEMVKNLWQHVVRRKMRDKKDVNNFESNGNGSRNQNPTDDADAEYACSMNESASSKSFKKRKEEESEVEGRDETSTTKKQRVVWSSDLHEKFILAVKQLGVDKAVPKKILEHMKVPKITRENVASHLQKYRLYLKRLSGVAQNATKHNMATPHLGEMPLDFGHDLQDSDQFQLRQSLLAIQQKDCKQLTTNNDLMALNDSRDPMNFFHGVAPTGMQFGSLSHPDSLYGYQSMNSTVVYNSPPMPSMYGFPTNQFTQPHGHDYPLVNEALVLPNKFTSTIVGKDEGSMVFDITRGSTPSYNSDNKFLD</sequence>
<feature type="domain" description="HTH myb-type" evidence="11">
    <location>
        <begin position="214"/>
        <end position="273"/>
    </location>
</feature>
<dbReference type="Pfam" id="PF00072">
    <property type="entry name" value="Response_reg"/>
    <property type="match status" value="1"/>
</dbReference>
<dbReference type="GO" id="GO:0003677">
    <property type="term" value="F:DNA binding"/>
    <property type="evidence" value="ECO:0007669"/>
    <property type="project" value="InterPro"/>
</dbReference>